<dbReference type="EMBL" id="CP102381">
    <property type="protein sequence ID" value="WEJ63680.1"/>
    <property type="molecule type" value="Genomic_DNA"/>
</dbReference>
<dbReference type="InterPro" id="IPR023209">
    <property type="entry name" value="DAO"/>
</dbReference>
<proteinExistence type="inferred from homology"/>
<dbReference type="Pfam" id="PF01266">
    <property type="entry name" value="DAO"/>
    <property type="match status" value="1"/>
</dbReference>
<evidence type="ECO:0000256" key="2">
    <source>
        <dbReference type="ARBA" id="ARBA00006730"/>
    </source>
</evidence>
<evidence type="ECO:0000256" key="5">
    <source>
        <dbReference type="ARBA" id="ARBA00023002"/>
    </source>
</evidence>
<name>A0ABY8CCI7_9GAMM</name>
<evidence type="ECO:0000256" key="4">
    <source>
        <dbReference type="ARBA" id="ARBA00022827"/>
    </source>
</evidence>
<organism evidence="10 11">
    <name type="scientific">Thiomicrorhabdus lithotrophica</name>
    <dbReference type="NCBI Taxonomy" id="2949997"/>
    <lineage>
        <taxon>Bacteria</taxon>
        <taxon>Pseudomonadati</taxon>
        <taxon>Pseudomonadota</taxon>
        <taxon>Gammaproteobacteria</taxon>
        <taxon>Thiotrichales</taxon>
        <taxon>Piscirickettsiaceae</taxon>
        <taxon>Thiomicrorhabdus</taxon>
    </lineage>
</organism>
<evidence type="ECO:0000313" key="11">
    <source>
        <dbReference type="Proteomes" id="UP001222275"/>
    </source>
</evidence>
<protein>
    <recommendedName>
        <fullName evidence="7">D-amino-acid oxidase</fullName>
        <ecNumber evidence="6">1.4.3.3</ecNumber>
    </recommendedName>
</protein>
<evidence type="ECO:0000256" key="3">
    <source>
        <dbReference type="ARBA" id="ARBA00022630"/>
    </source>
</evidence>
<sequence>MVSSKPKIAVLGAGLLGRMLTVSLMNHFDVTVFDKDDGDAKQSAGYLAAAMLAPLAESADCSAEIMQLGEKALALWPKFLAKLDTPVYFQQAGSLIVAFEQDAAALEQFQSRLKGGGFQTVNASQVSQLEPELKQRFKKGLYLADEGQLDNRQLLKAMAVQMRKHDIAWHKNSSVEVTEDAVTVNGKVLTGFDWVIDCRGMGLQADEYSDKSSLRGVRGEVVRVHAPDVTLKRPVRLMHPRYPIYIAPKENHHFVIGATQLESEDSRKPTVRSALELLSACFSVHSGFAEAEIISMDAGLRPAYLDNHPKIVQTGNRIVVNGLFRHGYLLAPVVVEACMSLIHSQNSASPSQPDNAFWDLLPGLVVSQTTHTSQTVNLP</sequence>
<reference evidence="10 11" key="1">
    <citation type="submission" date="2022-06" db="EMBL/GenBank/DDBJ databases">
        <title>Thiomicrohabdus sp. nov, an obligately chemolithoautotrophic, sulfur-oxidizing bacterium isolated from beach of Guanyin Mountain. Amoy.</title>
        <authorList>
            <person name="Zhu H."/>
        </authorList>
    </citation>
    <scope>NUCLEOTIDE SEQUENCE [LARGE SCALE GENOMIC DNA]</scope>
    <source>
        <strain evidence="10 11">XGS-01</strain>
    </source>
</reference>
<dbReference type="Gene3D" id="3.50.50.60">
    <property type="entry name" value="FAD/NAD(P)-binding domain"/>
    <property type="match status" value="1"/>
</dbReference>
<dbReference type="SUPFAM" id="SSF54373">
    <property type="entry name" value="FAD-linked reductases, C-terminal domain"/>
    <property type="match status" value="1"/>
</dbReference>
<dbReference type="InterPro" id="IPR036188">
    <property type="entry name" value="FAD/NAD-bd_sf"/>
</dbReference>
<comment type="similarity">
    <text evidence="2">Belongs to the DAMOX/DASOX family.</text>
</comment>
<accession>A0ABY8CCI7</accession>
<evidence type="ECO:0000259" key="9">
    <source>
        <dbReference type="Pfam" id="PF01266"/>
    </source>
</evidence>
<keyword evidence="4" id="KW-0274">FAD</keyword>
<feature type="domain" description="FAD dependent oxidoreductase" evidence="9">
    <location>
        <begin position="7"/>
        <end position="334"/>
    </location>
</feature>
<evidence type="ECO:0000256" key="1">
    <source>
        <dbReference type="ARBA" id="ARBA00001974"/>
    </source>
</evidence>
<keyword evidence="5" id="KW-0560">Oxidoreductase</keyword>
<evidence type="ECO:0000256" key="6">
    <source>
        <dbReference type="ARBA" id="ARBA00039101"/>
    </source>
</evidence>
<dbReference type="RefSeq" id="WP_275595935.1">
    <property type="nucleotide sequence ID" value="NZ_CP102381.1"/>
</dbReference>
<dbReference type="InterPro" id="IPR006076">
    <property type="entry name" value="FAD-dep_OxRdtase"/>
</dbReference>
<comment type="cofactor">
    <cofactor evidence="1">
        <name>FAD</name>
        <dbReference type="ChEBI" id="CHEBI:57692"/>
    </cofactor>
</comment>
<dbReference type="PANTHER" id="PTHR11530:SF11">
    <property type="entry name" value="D-ASPARTATE OXIDASE"/>
    <property type="match status" value="1"/>
</dbReference>
<evidence type="ECO:0000256" key="7">
    <source>
        <dbReference type="ARBA" id="ARBA00039751"/>
    </source>
</evidence>
<dbReference type="PANTHER" id="PTHR11530">
    <property type="entry name" value="D-AMINO ACID OXIDASE"/>
    <property type="match status" value="1"/>
</dbReference>
<dbReference type="SUPFAM" id="SSF51905">
    <property type="entry name" value="FAD/NAD(P)-binding domain"/>
    <property type="match status" value="1"/>
</dbReference>
<keyword evidence="11" id="KW-1185">Reference proteome</keyword>
<comment type="catalytic activity">
    <reaction evidence="8">
        <text>a D-alpha-amino acid + O2 + H2O = a 2-oxocarboxylate + H2O2 + NH4(+)</text>
        <dbReference type="Rhea" id="RHEA:21816"/>
        <dbReference type="ChEBI" id="CHEBI:15377"/>
        <dbReference type="ChEBI" id="CHEBI:15379"/>
        <dbReference type="ChEBI" id="CHEBI:16240"/>
        <dbReference type="ChEBI" id="CHEBI:28938"/>
        <dbReference type="ChEBI" id="CHEBI:35179"/>
        <dbReference type="ChEBI" id="CHEBI:59871"/>
        <dbReference type="EC" id="1.4.3.3"/>
    </reaction>
    <physiologicalReaction direction="left-to-right" evidence="8">
        <dbReference type="Rhea" id="RHEA:21817"/>
    </physiologicalReaction>
</comment>
<evidence type="ECO:0000256" key="8">
    <source>
        <dbReference type="ARBA" id="ARBA00049547"/>
    </source>
</evidence>
<keyword evidence="3" id="KW-0285">Flavoprotein</keyword>
<evidence type="ECO:0000313" key="10">
    <source>
        <dbReference type="EMBL" id="WEJ63680.1"/>
    </source>
</evidence>
<dbReference type="Proteomes" id="UP001222275">
    <property type="component" value="Chromosome"/>
</dbReference>
<dbReference type="Gene3D" id="3.30.9.10">
    <property type="entry name" value="D-Amino Acid Oxidase, subunit A, domain 2"/>
    <property type="match status" value="1"/>
</dbReference>
<gene>
    <name evidence="10" type="ORF">NR989_05355</name>
</gene>
<dbReference type="EC" id="1.4.3.3" evidence="6"/>